<organism evidence="2 3">
    <name type="scientific">Carnegiea gigantea</name>
    <dbReference type="NCBI Taxonomy" id="171969"/>
    <lineage>
        <taxon>Eukaryota</taxon>
        <taxon>Viridiplantae</taxon>
        <taxon>Streptophyta</taxon>
        <taxon>Embryophyta</taxon>
        <taxon>Tracheophyta</taxon>
        <taxon>Spermatophyta</taxon>
        <taxon>Magnoliopsida</taxon>
        <taxon>eudicotyledons</taxon>
        <taxon>Gunneridae</taxon>
        <taxon>Pentapetalae</taxon>
        <taxon>Caryophyllales</taxon>
        <taxon>Cactineae</taxon>
        <taxon>Cactaceae</taxon>
        <taxon>Cactoideae</taxon>
        <taxon>Echinocereeae</taxon>
        <taxon>Carnegiea</taxon>
    </lineage>
</organism>
<accession>A0A9Q1GRU4</accession>
<proteinExistence type="predicted"/>
<dbReference type="InterPro" id="IPR019557">
    <property type="entry name" value="AminoTfrase-like_pln_mobile"/>
</dbReference>
<evidence type="ECO:0000313" key="3">
    <source>
        <dbReference type="Proteomes" id="UP001153076"/>
    </source>
</evidence>
<dbReference type="Pfam" id="PF10536">
    <property type="entry name" value="PMD"/>
    <property type="match status" value="1"/>
</dbReference>
<dbReference type="Proteomes" id="UP001153076">
    <property type="component" value="Unassembled WGS sequence"/>
</dbReference>
<keyword evidence="3" id="KW-1185">Reference proteome</keyword>
<feature type="domain" description="Aminotransferase-like plant mobile" evidence="1">
    <location>
        <begin position="11"/>
        <end position="93"/>
    </location>
</feature>
<dbReference type="AlphaFoldDB" id="A0A9Q1GRU4"/>
<evidence type="ECO:0000313" key="2">
    <source>
        <dbReference type="EMBL" id="KAJ8423458.1"/>
    </source>
</evidence>
<protein>
    <recommendedName>
        <fullName evidence="1">Aminotransferase-like plant mobile domain-containing protein</fullName>
    </recommendedName>
</protein>
<sequence length="248" mass="28197">MTILNATAKGEPAAFLSFWLSYFVLPHGKEVIRLEKFVMATLMTSGQQISLAPTMLAYIYHGLGDAASRSDYLGKAIIIFLSHYVIGWLIELFPSLYHSCPNSDCLGNFPSLVLSCLVANLQYPRVNVFSVIVDSFFLSLAHIQRSVMDRIQAYADHQIHVIGLRFYAIAIPRRNLQYHHLKKNKELMDVNQINALSNQDLTYSFEIVHIKDQLNNMSSKASKPILKEKEILEEEEQVCKMQEDSAIQ</sequence>
<comment type="caution">
    <text evidence="2">The sequence shown here is derived from an EMBL/GenBank/DDBJ whole genome shotgun (WGS) entry which is preliminary data.</text>
</comment>
<gene>
    <name evidence="2" type="ORF">Cgig2_027269</name>
</gene>
<dbReference type="OrthoDB" id="694455at2759"/>
<reference evidence="2" key="1">
    <citation type="submission" date="2022-04" db="EMBL/GenBank/DDBJ databases">
        <title>Carnegiea gigantea Genome sequencing and assembly v2.</title>
        <authorList>
            <person name="Copetti D."/>
            <person name="Sanderson M.J."/>
            <person name="Burquez A."/>
            <person name="Wojciechowski M.F."/>
        </authorList>
    </citation>
    <scope>NUCLEOTIDE SEQUENCE</scope>
    <source>
        <strain evidence="2">SGP5-SGP5p</strain>
        <tissue evidence="2">Aerial part</tissue>
    </source>
</reference>
<name>A0A9Q1GRU4_9CARY</name>
<evidence type="ECO:0000259" key="1">
    <source>
        <dbReference type="Pfam" id="PF10536"/>
    </source>
</evidence>
<dbReference type="EMBL" id="JAKOGI010001954">
    <property type="protein sequence ID" value="KAJ8423458.1"/>
    <property type="molecule type" value="Genomic_DNA"/>
</dbReference>